<evidence type="ECO:0000313" key="5">
    <source>
        <dbReference type="Proteomes" id="UP000054564"/>
    </source>
</evidence>
<dbReference type="AlphaFoldDB" id="A0A0L0VGC8"/>
<name>A0A0L0VGC8_9BASI</name>
<feature type="transmembrane region" description="Helical" evidence="2">
    <location>
        <begin position="153"/>
        <end position="181"/>
    </location>
</feature>
<keyword evidence="3" id="KW-0732">Signal</keyword>
<evidence type="ECO:0000256" key="1">
    <source>
        <dbReference type="SAM" id="MobiDB-lite"/>
    </source>
</evidence>
<accession>A0A0L0VGC8</accession>
<gene>
    <name evidence="4" type="ORF">PSTG_08426</name>
</gene>
<proteinExistence type="predicted"/>
<keyword evidence="2" id="KW-0812">Transmembrane</keyword>
<feature type="chain" id="PRO_5005550319" evidence="3">
    <location>
        <begin position="27"/>
        <end position="339"/>
    </location>
</feature>
<dbReference type="Proteomes" id="UP000054564">
    <property type="component" value="Unassembled WGS sequence"/>
</dbReference>
<feature type="compositionally biased region" description="Polar residues" evidence="1">
    <location>
        <begin position="71"/>
        <end position="83"/>
    </location>
</feature>
<evidence type="ECO:0000256" key="3">
    <source>
        <dbReference type="SAM" id="SignalP"/>
    </source>
</evidence>
<sequence length="339" mass="37785">MVQCFRLHRILMFFLFSAKVRKSAQCKLGSQGVLGGVKDSSVAQNERSKSISSLNSYLTETNQESQNLKEYASPLSQAGSKDVSSGEVVPTTSQSPEDRSHKKFSKEFALNSAINSSGPPSNLPETSAPLPPTLPRSQLDYQKQQGSIVTRDMLIAISILALSLLFIAIMWLALIVFYPMVRSSRMRLGSRLWFKKKKKLDCPPQWWTQFQVNSQRSHAEASSINEFFDEGANPTRPHFGSTKDLATEHKPSQPRWDVPAEFYESQEVLDDPESQWELSEKSIPPSRLENWLRGTNGMRGTVFLATAAIRKDPNLFLTKGSAILPGLPSLGPSDSASRY</sequence>
<dbReference type="OrthoDB" id="2496479at2759"/>
<comment type="caution">
    <text evidence="4">The sequence shown here is derived from an EMBL/GenBank/DDBJ whole genome shotgun (WGS) entry which is preliminary data.</text>
</comment>
<dbReference type="EMBL" id="AJIL01000058">
    <property type="protein sequence ID" value="KNE98350.1"/>
    <property type="molecule type" value="Genomic_DNA"/>
</dbReference>
<evidence type="ECO:0000313" key="4">
    <source>
        <dbReference type="EMBL" id="KNE98350.1"/>
    </source>
</evidence>
<keyword evidence="2" id="KW-1133">Transmembrane helix</keyword>
<feature type="region of interest" description="Disordered" evidence="1">
    <location>
        <begin position="114"/>
        <end position="137"/>
    </location>
</feature>
<feature type="region of interest" description="Disordered" evidence="1">
    <location>
        <begin position="71"/>
        <end position="102"/>
    </location>
</feature>
<feature type="signal peptide" evidence="3">
    <location>
        <begin position="1"/>
        <end position="26"/>
    </location>
</feature>
<organism evidence="4 5">
    <name type="scientific">Puccinia striiformis f. sp. tritici PST-78</name>
    <dbReference type="NCBI Taxonomy" id="1165861"/>
    <lineage>
        <taxon>Eukaryota</taxon>
        <taxon>Fungi</taxon>
        <taxon>Dikarya</taxon>
        <taxon>Basidiomycota</taxon>
        <taxon>Pucciniomycotina</taxon>
        <taxon>Pucciniomycetes</taxon>
        <taxon>Pucciniales</taxon>
        <taxon>Pucciniaceae</taxon>
        <taxon>Puccinia</taxon>
    </lineage>
</organism>
<keyword evidence="5" id="KW-1185">Reference proteome</keyword>
<protein>
    <submittedName>
        <fullName evidence="4">Uncharacterized protein</fullName>
    </submittedName>
</protein>
<feature type="compositionally biased region" description="Polar residues" evidence="1">
    <location>
        <begin position="114"/>
        <end position="125"/>
    </location>
</feature>
<evidence type="ECO:0000256" key="2">
    <source>
        <dbReference type="SAM" id="Phobius"/>
    </source>
</evidence>
<reference evidence="5" key="1">
    <citation type="submission" date="2014-03" db="EMBL/GenBank/DDBJ databases">
        <title>The Genome Sequence of Puccinia striiformis f. sp. tritici PST-78.</title>
        <authorList>
            <consortium name="The Broad Institute Genome Sequencing Platform"/>
            <person name="Cuomo C."/>
            <person name="Hulbert S."/>
            <person name="Chen X."/>
            <person name="Walker B."/>
            <person name="Young S.K."/>
            <person name="Zeng Q."/>
            <person name="Gargeya S."/>
            <person name="Fitzgerald M."/>
            <person name="Haas B."/>
            <person name="Abouelleil A."/>
            <person name="Alvarado L."/>
            <person name="Arachchi H.M."/>
            <person name="Berlin A.M."/>
            <person name="Chapman S.B."/>
            <person name="Goldberg J."/>
            <person name="Griggs A."/>
            <person name="Gujja S."/>
            <person name="Hansen M."/>
            <person name="Howarth C."/>
            <person name="Imamovic A."/>
            <person name="Larimer J."/>
            <person name="McCowan C."/>
            <person name="Montmayeur A."/>
            <person name="Murphy C."/>
            <person name="Neiman D."/>
            <person name="Pearson M."/>
            <person name="Priest M."/>
            <person name="Roberts A."/>
            <person name="Saif S."/>
            <person name="Shea T."/>
            <person name="Sisk P."/>
            <person name="Sykes S."/>
            <person name="Wortman J."/>
            <person name="Nusbaum C."/>
            <person name="Birren B."/>
        </authorList>
    </citation>
    <scope>NUCLEOTIDE SEQUENCE [LARGE SCALE GENOMIC DNA]</scope>
    <source>
        <strain evidence="5">race PST-78</strain>
    </source>
</reference>
<keyword evidence="2" id="KW-0472">Membrane</keyword>